<protein>
    <submittedName>
        <fullName evidence="2">Uncharacterized protein</fullName>
    </submittedName>
</protein>
<comment type="caution">
    <text evidence="2">The sequence shown here is derived from an EMBL/GenBank/DDBJ whole genome shotgun (WGS) entry which is preliminary data.</text>
</comment>
<dbReference type="EMBL" id="MORL01000005">
    <property type="protein sequence ID" value="OIN58966.1"/>
    <property type="molecule type" value="Genomic_DNA"/>
</dbReference>
<dbReference type="SUPFAM" id="SSF50985">
    <property type="entry name" value="RCC1/BLIP-II"/>
    <property type="match status" value="1"/>
</dbReference>
<name>A0A1S2VL83_9BACT</name>
<sequence length="550" mass="60252">MKKEKIYHLICFMLCLSLYAQAQREVILPGVCATCPTSTTPNVLGEPIPCNGLQDAKDFSGAMGNSRNLPTYNRISGFISKEGIVYIGWHDSDVVSNKGGNLEDCLAGQYPQAALPTGYAQRTDKMYSAFPARNVLAGAPGQTFKAIQKIDQAFFILSDQGKIYNWGRLSASGFALGGPAALTLTANDPDCQPFQVLREIPHPQNKKWVAMQITQRAGYAADESGDWWCWGQGPSSAFPSSNAAVSTNLIDYGWANPQVATIATPVRMDRLVPQPRIPASDDECTLVGDWRESGGPSVASYNFISYIGTDSLVYTYVYEHQPEASLATAITLKNIPLQGNAKAKKIQRGFLKDYKRASASTSASPYPAPVDYVLDYAGKIHRFVETLPPATTVNLGNYTFQDFVVRDAYAIENDYDNSQPYAPQALFPLDLVVTGGTPLVTAQRGYNGGTYPLTSYQLFEFGPSQGLNFKIDKLWPSSHSRGGFTILKSKDNKHSYALTSTLNLAVNPAVPGGDVNNNSYSLDFAFGMYMEYLNNNLQRRGPYKLINCFN</sequence>
<proteinExistence type="predicted"/>
<accession>A0A1S2VL83</accession>
<feature type="chain" id="PRO_5010167928" evidence="1">
    <location>
        <begin position="23"/>
        <end position="550"/>
    </location>
</feature>
<feature type="signal peptide" evidence="1">
    <location>
        <begin position="1"/>
        <end position="22"/>
    </location>
</feature>
<keyword evidence="1" id="KW-0732">Signal</keyword>
<evidence type="ECO:0000256" key="1">
    <source>
        <dbReference type="SAM" id="SignalP"/>
    </source>
</evidence>
<evidence type="ECO:0000313" key="3">
    <source>
        <dbReference type="Proteomes" id="UP000181790"/>
    </source>
</evidence>
<dbReference type="AlphaFoldDB" id="A0A1S2VL83"/>
<gene>
    <name evidence="2" type="ORF">BLX24_12165</name>
</gene>
<dbReference type="Gene3D" id="2.130.10.30">
    <property type="entry name" value="Regulator of chromosome condensation 1/beta-lactamase-inhibitor protein II"/>
    <property type="match status" value="1"/>
</dbReference>
<dbReference type="InterPro" id="IPR009091">
    <property type="entry name" value="RCC1/BLIP-II"/>
</dbReference>
<reference evidence="2 3" key="1">
    <citation type="submission" date="2016-10" db="EMBL/GenBank/DDBJ databases">
        <title>Arsenicibacter rosenii gen. nov., sp. nov., an efficient arsenic-methylating bacterium isolated from an arsenic-contaminated paddy soil.</title>
        <authorList>
            <person name="Huang K."/>
        </authorList>
    </citation>
    <scope>NUCLEOTIDE SEQUENCE [LARGE SCALE GENOMIC DNA]</scope>
    <source>
        <strain evidence="2 3">SM-1</strain>
    </source>
</reference>
<evidence type="ECO:0000313" key="2">
    <source>
        <dbReference type="EMBL" id="OIN58966.1"/>
    </source>
</evidence>
<organism evidence="2 3">
    <name type="scientific">Arsenicibacter rosenii</name>
    <dbReference type="NCBI Taxonomy" id="1750698"/>
    <lineage>
        <taxon>Bacteria</taxon>
        <taxon>Pseudomonadati</taxon>
        <taxon>Bacteroidota</taxon>
        <taxon>Cytophagia</taxon>
        <taxon>Cytophagales</taxon>
        <taxon>Spirosomataceae</taxon>
        <taxon>Arsenicibacter</taxon>
    </lineage>
</organism>
<dbReference type="Proteomes" id="UP000181790">
    <property type="component" value="Unassembled WGS sequence"/>
</dbReference>
<keyword evidence="3" id="KW-1185">Reference proteome</keyword>
<dbReference type="OrthoDB" id="904022at2"/>
<dbReference type="RefSeq" id="WP_071503417.1">
    <property type="nucleotide sequence ID" value="NZ_MORL01000005.1"/>
</dbReference>